<keyword evidence="8 16" id="KW-0560">Oxidoreductase</keyword>
<feature type="binding site" evidence="14">
    <location>
        <position position="292"/>
    </location>
    <ligand>
        <name>NAD(+)</name>
        <dbReference type="ChEBI" id="CHEBI:57540"/>
    </ligand>
</feature>
<comment type="subcellular location">
    <subcellularLocation>
        <location evidence="1">Cytoplasm</location>
    </subcellularLocation>
</comment>
<protein>
    <recommendedName>
        <fullName evidence="4 16">Dihydrolipoyl dehydrogenase</fullName>
        <ecNumber evidence="3 16">1.8.1.4</ecNumber>
    </recommendedName>
</protein>
<dbReference type="InterPro" id="IPR004099">
    <property type="entry name" value="Pyr_nucl-diS_OxRdtase_dimer"/>
</dbReference>
<evidence type="ECO:0000256" key="8">
    <source>
        <dbReference type="ARBA" id="ARBA00023002"/>
    </source>
</evidence>
<feature type="binding site" evidence="14">
    <location>
        <begin position="202"/>
        <end position="209"/>
    </location>
    <ligand>
        <name>NAD(+)</name>
        <dbReference type="ChEBI" id="CHEBI:57540"/>
    </ligand>
</feature>
<proteinExistence type="inferred from homology"/>
<keyword evidence="7 14" id="KW-0274">FAD</keyword>
<dbReference type="GO" id="GO:0005737">
    <property type="term" value="C:cytoplasm"/>
    <property type="evidence" value="ECO:0007669"/>
    <property type="project" value="UniProtKB-SubCell"/>
</dbReference>
<evidence type="ECO:0000256" key="10">
    <source>
        <dbReference type="ARBA" id="ARBA00023157"/>
    </source>
</evidence>
<evidence type="ECO:0000256" key="3">
    <source>
        <dbReference type="ARBA" id="ARBA00012608"/>
    </source>
</evidence>
<dbReference type="PRINTS" id="PR00411">
    <property type="entry name" value="PNDRDTASEI"/>
</dbReference>
<dbReference type="FunFam" id="3.30.390.30:FF:000001">
    <property type="entry name" value="Dihydrolipoyl dehydrogenase"/>
    <property type="match status" value="1"/>
</dbReference>
<evidence type="ECO:0000313" key="19">
    <source>
        <dbReference type="EMBL" id="TDU31975.1"/>
    </source>
</evidence>
<feature type="disulfide bond" description="Redox-active" evidence="15">
    <location>
        <begin position="63"/>
        <end position="68"/>
    </location>
</feature>
<dbReference type="SUPFAM" id="SSF51905">
    <property type="entry name" value="FAD/NAD(P)-binding domain"/>
    <property type="match status" value="1"/>
</dbReference>
<dbReference type="EC" id="1.8.1.4" evidence="3 16"/>
<evidence type="ECO:0000256" key="4">
    <source>
        <dbReference type="ARBA" id="ARBA00016961"/>
    </source>
</evidence>
<name>A0A4R7PCV7_9GAMM</name>
<dbReference type="Gene3D" id="3.30.390.30">
    <property type="match status" value="1"/>
</dbReference>
<evidence type="ECO:0000256" key="16">
    <source>
        <dbReference type="RuleBase" id="RU003692"/>
    </source>
</evidence>
<dbReference type="PRINTS" id="PR00368">
    <property type="entry name" value="FADPNR"/>
</dbReference>
<evidence type="ECO:0000256" key="13">
    <source>
        <dbReference type="PIRSR" id="PIRSR000350-2"/>
    </source>
</evidence>
<evidence type="ECO:0000259" key="17">
    <source>
        <dbReference type="Pfam" id="PF02852"/>
    </source>
</evidence>
<dbReference type="Pfam" id="PF07992">
    <property type="entry name" value="Pyr_redox_2"/>
    <property type="match status" value="1"/>
</dbReference>
<dbReference type="SUPFAM" id="SSF55424">
    <property type="entry name" value="FAD/NAD-linked reductases, dimerisation (C-terminal) domain"/>
    <property type="match status" value="1"/>
</dbReference>
<dbReference type="GO" id="GO:0050660">
    <property type="term" value="F:flavin adenine dinucleotide binding"/>
    <property type="evidence" value="ECO:0007669"/>
    <property type="project" value="InterPro"/>
</dbReference>
<feature type="active site" description="Proton acceptor" evidence="13">
    <location>
        <position position="465"/>
    </location>
</feature>
<dbReference type="Proteomes" id="UP000295341">
    <property type="component" value="Unassembled WGS sequence"/>
</dbReference>
<dbReference type="PROSITE" id="PS00076">
    <property type="entry name" value="PYRIDINE_REDOX_1"/>
    <property type="match status" value="1"/>
</dbReference>
<feature type="binding site" evidence="14">
    <location>
        <position position="72"/>
    </location>
    <ligand>
        <name>FAD</name>
        <dbReference type="ChEBI" id="CHEBI:57692"/>
    </ligand>
</feature>
<keyword evidence="20" id="KW-1185">Reference proteome</keyword>
<dbReference type="InterPro" id="IPR012999">
    <property type="entry name" value="Pyr_OxRdtase_I_AS"/>
</dbReference>
<comment type="caution">
    <text evidence="19">The sequence shown here is derived from an EMBL/GenBank/DDBJ whole genome shotgun (WGS) entry which is preliminary data.</text>
</comment>
<dbReference type="NCBIfam" id="TIGR01350">
    <property type="entry name" value="lipoamide_DH"/>
    <property type="match status" value="1"/>
</dbReference>
<dbReference type="GO" id="GO:0004148">
    <property type="term" value="F:dihydrolipoyl dehydrogenase (NADH) activity"/>
    <property type="evidence" value="ECO:0007669"/>
    <property type="project" value="UniProtKB-EC"/>
</dbReference>
<dbReference type="InterPro" id="IPR050151">
    <property type="entry name" value="Class-I_Pyr_Nuc-Dis_Oxidored"/>
</dbReference>
<organism evidence="19 20">
    <name type="scientific">Panacagrimonas perspica</name>
    <dbReference type="NCBI Taxonomy" id="381431"/>
    <lineage>
        <taxon>Bacteria</taxon>
        <taxon>Pseudomonadati</taxon>
        <taxon>Pseudomonadota</taxon>
        <taxon>Gammaproteobacteria</taxon>
        <taxon>Nevskiales</taxon>
        <taxon>Nevskiaceae</taxon>
        <taxon>Panacagrimonas</taxon>
    </lineage>
</organism>
<dbReference type="EMBL" id="SOBT01000008">
    <property type="protein sequence ID" value="TDU31975.1"/>
    <property type="molecule type" value="Genomic_DNA"/>
</dbReference>
<evidence type="ECO:0000259" key="18">
    <source>
        <dbReference type="Pfam" id="PF07992"/>
    </source>
</evidence>
<dbReference type="InterPro" id="IPR006258">
    <property type="entry name" value="Lipoamide_DH"/>
</dbReference>
<evidence type="ECO:0000313" key="20">
    <source>
        <dbReference type="Proteomes" id="UP000295341"/>
    </source>
</evidence>
<feature type="binding site" evidence="14">
    <location>
        <begin position="165"/>
        <end position="167"/>
    </location>
    <ligand>
        <name>FAD</name>
        <dbReference type="ChEBI" id="CHEBI:57692"/>
    </ligand>
</feature>
<evidence type="ECO:0000256" key="12">
    <source>
        <dbReference type="ARBA" id="ARBA00049187"/>
    </source>
</evidence>
<evidence type="ECO:0000256" key="14">
    <source>
        <dbReference type="PIRSR" id="PIRSR000350-3"/>
    </source>
</evidence>
<keyword evidence="9 14" id="KW-0520">NAD</keyword>
<sequence>MSAFLHVTRGQHPLMSDTYDLIVIGGGTGGYPAAIRAGQLGMKAVCINAWLNRDNKPAYGGTCLNAGCIPSKALLESSEMFHRAGHELATHGVKVNAPTLDLVAMQARKSKITSSLTGGIGALFKANGVTGLEGTARLMGKGKVEYTSHSGEKKVLEGKHIIVATGSEPVELKIAPFDHKQICDSWDALDFTEVPGRLGIIGAGVIGVELGSVWARLGSKVTILEALPTFLPMVDQTIAKDAQRQFTKQGLDIRLGAKVISAKSNGKEAVVEYESEGAKKSETFDKLIVAVGRRPYTKGLNAEGVGLELDPRGFVKVDKNYKTNLAGVYATGDVIGGLMLAHKAIEEGVALVEQLHGEKTEVNYNAVPSVIYTTPEVAWVGLTEEQAKAAGHEVKIGASPFAANGRAKALEAATGSVKVISDAKTDRILGVHMIGPYVSEILQSVVVALEFGATTADLQLTMHGHPTLAEALHEAYLAVDGRAIHAINKKKVS</sequence>
<feature type="binding site" evidence="14">
    <location>
        <position position="225"/>
    </location>
    <ligand>
        <name>NAD(+)</name>
        <dbReference type="ChEBI" id="CHEBI:57540"/>
    </ligand>
</feature>
<dbReference type="PANTHER" id="PTHR22912">
    <property type="entry name" value="DISULFIDE OXIDOREDUCTASE"/>
    <property type="match status" value="1"/>
</dbReference>
<feature type="domain" description="FAD/NAD(P)-binding" evidence="18">
    <location>
        <begin position="19"/>
        <end position="348"/>
    </location>
</feature>
<evidence type="ECO:0000256" key="11">
    <source>
        <dbReference type="ARBA" id="ARBA00023284"/>
    </source>
</evidence>
<evidence type="ECO:0000256" key="9">
    <source>
        <dbReference type="ARBA" id="ARBA00023027"/>
    </source>
</evidence>
<keyword evidence="6 16" id="KW-0285">Flavoprotein</keyword>
<dbReference type="PIRSF" id="PIRSF000350">
    <property type="entry name" value="Mercury_reductase_MerA"/>
    <property type="match status" value="1"/>
</dbReference>
<evidence type="ECO:0000256" key="1">
    <source>
        <dbReference type="ARBA" id="ARBA00004496"/>
    </source>
</evidence>
<evidence type="ECO:0000256" key="15">
    <source>
        <dbReference type="PIRSR" id="PIRSR000350-4"/>
    </source>
</evidence>
<dbReference type="InterPro" id="IPR001100">
    <property type="entry name" value="Pyr_nuc-diS_OxRdtase"/>
</dbReference>
<evidence type="ECO:0000256" key="7">
    <source>
        <dbReference type="ARBA" id="ARBA00022827"/>
    </source>
</evidence>
<gene>
    <name evidence="19" type="ORF">DFR24_1360</name>
</gene>
<comment type="miscellaneous">
    <text evidence="16">The active site is a redox-active disulfide bond.</text>
</comment>
<keyword evidence="5" id="KW-0963">Cytoplasm</keyword>
<evidence type="ECO:0000256" key="5">
    <source>
        <dbReference type="ARBA" id="ARBA00022490"/>
    </source>
</evidence>
<dbReference type="Gene3D" id="3.50.50.60">
    <property type="entry name" value="FAD/NAD(P)-binding domain"/>
    <property type="match status" value="2"/>
</dbReference>
<dbReference type="Pfam" id="PF02852">
    <property type="entry name" value="Pyr_redox_dim"/>
    <property type="match status" value="1"/>
</dbReference>
<dbReference type="AlphaFoldDB" id="A0A4R7PCV7"/>
<dbReference type="PANTHER" id="PTHR22912:SF224">
    <property type="entry name" value="DIHYDROLIPOYL DEHYDROGENASE"/>
    <property type="match status" value="1"/>
</dbReference>
<feature type="binding site" evidence="14">
    <location>
        <position position="333"/>
    </location>
    <ligand>
        <name>FAD</name>
        <dbReference type="ChEBI" id="CHEBI:57692"/>
    </ligand>
</feature>
<dbReference type="InterPro" id="IPR023753">
    <property type="entry name" value="FAD/NAD-binding_dom"/>
</dbReference>
<feature type="domain" description="Pyridine nucleotide-disulphide oxidoreductase dimerisation" evidence="17">
    <location>
        <begin position="367"/>
        <end position="475"/>
    </location>
</feature>
<dbReference type="InterPro" id="IPR036188">
    <property type="entry name" value="FAD/NAD-bd_sf"/>
</dbReference>
<comment type="cofactor">
    <cofactor evidence="14 16">
        <name>FAD</name>
        <dbReference type="ChEBI" id="CHEBI:57692"/>
    </cofactor>
    <text evidence="14 16">Binds 1 FAD per subunit.</text>
</comment>
<evidence type="ECO:0000256" key="2">
    <source>
        <dbReference type="ARBA" id="ARBA00007532"/>
    </source>
</evidence>
<keyword evidence="11 16" id="KW-0676">Redox-active center</keyword>
<comment type="catalytic activity">
    <reaction evidence="12 16">
        <text>N(6)-[(R)-dihydrolipoyl]-L-lysyl-[protein] + NAD(+) = N(6)-[(R)-lipoyl]-L-lysyl-[protein] + NADH + H(+)</text>
        <dbReference type="Rhea" id="RHEA:15045"/>
        <dbReference type="Rhea" id="RHEA-COMP:10474"/>
        <dbReference type="Rhea" id="RHEA-COMP:10475"/>
        <dbReference type="ChEBI" id="CHEBI:15378"/>
        <dbReference type="ChEBI" id="CHEBI:57540"/>
        <dbReference type="ChEBI" id="CHEBI:57945"/>
        <dbReference type="ChEBI" id="CHEBI:83099"/>
        <dbReference type="ChEBI" id="CHEBI:83100"/>
        <dbReference type="EC" id="1.8.1.4"/>
    </reaction>
</comment>
<keyword evidence="14" id="KW-0547">Nucleotide-binding</keyword>
<feature type="binding site" evidence="14">
    <location>
        <begin position="339"/>
        <end position="342"/>
    </location>
    <ligand>
        <name>FAD</name>
        <dbReference type="ChEBI" id="CHEBI:57692"/>
    </ligand>
</feature>
<dbReference type="GO" id="GO:0006103">
    <property type="term" value="P:2-oxoglutarate metabolic process"/>
    <property type="evidence" value="ECO:0007669"/>
    <property type="project" value="TreeGrafter"/>
</dbReference>
<evidence type="ECO:0000256" key="6">
    <source>
        <dbReference type="ARBA" id="ARBA00022630"/>
    </source>
</evidence>
<reference evidence="19 20" key="1">
    <citation type="submission" date="2019-03" db="EMBL/GenBank/DDBJ databases">
        <title>Genomic Encyclopedia of Type Strains, Phase IV (KMG-IV): sequencing the most valuable type-strain genomes for metagenomic binning, comparative biology and taxonomic classification.</title>
        <authorList>
            <person name="Goeker M."/>
        </authorList>
    </citation>
    <scope>NUCLEOTIDE SEQUENCE [LARGE SCALE GENOMIC DNA]</scope>
    <source>
        <strain evidence="19 20">DSM 26377</strain>
    </source>
</reference>
<keyword evidence="10" id="KW-1015">Disulfide bond</keyword>
<accession>A0A4R7PCV7</accession>
<comment type="similarity">
    <text evidence="2 16">Belongs to the class-I pyridine nucleotide-disulfide oxidoreductase family.</text>
</comment>
<dbReference type="InterPro" id="IPR016156">
    <property type="entry name" value="FAD/NAD-linked_Rdtase_dimer_sf"/>
</dbReference>